<dbReference type="PANTHER" id="PTHR43599:SF3">
    <property type="entry name" value="SI:DKEY-6E2.2"/>
    <property type="match status" value="1"/>
</dbReference>
<evidence type="ECO:0000256" key="7">
    <source>
        <dbReference type="ARBA" id="ARBA00022755"/>
    </source>
</evidence>
<dbReference type="eggNOG" id="COG0152">
    <property type="taxonomic scope" value="Bacteria"/>
</dbReference>
<evidence type="ECO:0000256" key="5">
    <source>
        <dbReference type="ARBA" id="ARBA00022598"/>
    </source>
</evidence>
<evidence type="ECO:0000256" key="9">
    <source>
        <dbReference type="ARBA" id="ARBA00030409"/>
    </source>
</evidence>
<dbReference type="InterPro" id="IPR018236">
    <property type="entry name" value="SAICAR_synthetase_CS"/>
</dbReference>
<dbReference type="EMBL" id="AEVF01000013">
    <property type="protein sequence ID" value="EFX39849.1"/>
    <property type="molecule type" value="Genomic_DNA"/>
</dbReference>
<keyword evidence="7 11" id="KW-0658">Purine biosynthesis</keyword>
<dbReference type="CDD" id="cd01415">
    <property type="entry name" value="SAICAR_synt_PurC"/>
    <property type="match status" value="1"/>
</dbReference>
<evidence type="ECO:0000256" key="4">
    <source>
        <dbReference type="ARBA" id="ARBA00016460"/>
    </source>
</evidence>
<dbReference type="PROSITE" id="PS01057">
    <property type="entry name" value="SAICAR_SYNTHETASE_1"/>
    <property type="match status" value="1"/>
</dbReference>
<dbReference type="GO" id="GO:0009236">
    <property type="term" value="P:cobalamin biosynthetic process"/>
    <property type="evidence" value="ECO:0007669"/>
    <property type="project" value="InterPro"/>
</dbReference>
<dbReference type="GO" id="GO:0006189">
    <property type="term" value="P:'de novo' IMP biosynthetic process"/>
    <property type="evidence" value="ECO:0007669"/>
    <property type="project" value="UniProtKB-UniRule"/>
</dbReference>
<sequence>MTFVVKCAQVIRKANNKMSDKLIYTGKAKDIYTTEDENVIKSVYKDQATMLNGARKETIKGKGVLNNQISSLIFEKLNAAGVATHFIERISDTEQLNKKVKIIPLEVVLRNVTAGSFSKRFGVEEGLELETPIVEFYYKNDELDDPFINDEHVKFLGVANDEQIAYIKAETRRINELLKDWFAQIGLRLIDFKLEFGFDKDGKIILADEFSPDNCRLWDAEGHHMDKDVFRRDLGSLTDVYEVVLEKLQGLK</sequence>
<comment type="pathway">
    <text evidence="1 11">Purine metabolism; IMP biosynthesis via de novo pathway; 5-amino-1-(5-phospho-D-ribosyl)imidazole-4-carboxamide from 5-amino-1-(5-phospho-D-ribosyl)imidazole-4-carboxylate: step 1/2.</text>
</comment>
<evidence type="ECO:0000256" key="10">
    <source>
        <dbReference type="ARBA" id="ARBA00048475"/>
    </source>
</evidence>
<comment type="caution">
    <text evidence="13">The sequence shown here is derived from an EMBL/GenBank/DDBJ whole genome shotgun (WGS) entry which is preliminary data.</text>
</comment>
<dbReference type="InterPro" id="IPR033934">
    <property type="entry name" value="SAICAR_synt_PurC"/>
</dbReference>
<evidence type="ECO:0000256" key="11">
    <source>
        <dbReference type="HAMAP-Rule" id="MF_00137"/>
    </source>
</evidence>
<dbReference type="GO" id="GO:0005524">
    <property type="term" value="F:ATP binding"/>
    <property type="evidence" value="ECO:0007669"/>
    <property type="project" value="UniProtKB-KW"/>
</dbReference>
<dbReference type="HAMAP" id="MF_00137">
    <property type="entry name" value="SAICAR_synth"/>
    <property type="match status" value="1"/>
</dbReference>
<evidence type="ECO:0000256" key="8">
    <source>
        <dbReference type="ARBA" id="ARBA00022840"/>
    </source>
</evidence>
<dbReference type="FunFam" id="3.30.470.20:FF:000006">
    <property type="entry name" value="Phosphoribosylaminoimidazole-succinocarboxamide synthase"/>
    <property type="match status" value="1"/>
</dbReference>
<evidence type="ECO:0000256" key="3">
    <source>
        <dbReference type="ARBA" id="ARBA00012217"/>
    </source>
</evidence>
<dbReference type="GO" id="GO:0004639">
    <property type="term" value="F:phosphoribosylaminoimidazolesuccinocarboxamide synthase activity"/>
    <property type="evidence" value="ECO:0007669"/>
    <property type="project" value="UniProtKB-UniRule"/>
</dbReference>
<evidence type="ECO:0000313" key="13">
    <source>
        <dbReference type="EMBL" id="EFX39849.1"/>
    </source>
</evidence>
<dbReference type="UniPathway" id="UPA00074">
    <property type="reaction ID" value="UER00131"/>
</dbReference>
<evidence type="ECO:0000256" key="1">
    <source>
        <dbReference type="ARBA" id="ARBA00004672"/>
    </source>
</evidence>
<comment type="catalytic activity">
    <reaction evidence="10 11">
        <text>5-amino-1-(5-phospho-D-ribosyl)imidazole-4-carboxylate + L-aspartate + ATP = (2S)-2-[5-amino-1-(5-phospho-beta-D-ribosyl)imidazole-4-carboxamido]succinate + ADP + phosphate + 2 H(+)</text>
        <dbReference type="Rhea" id="RHEA:22628"/>
        <dbReference type="ChEBI" id="CHEBI:15378"/>
        <dbReference type="ChEBI" id="CHEBI:29991"/>
        <dbReference type="ChEBI" id="CHEBI:30616"/>
        <dbReference type="ChEBI" id="CHEBI:43474"/>
        <dbReference type="ChEBI" id="CHEBI:58443"/>
        <dbReference type="ChEBI" id="CHEBI:77657"/>
        <dbReference type="ChEBI" id="CHEBI:456216"/>
        <dbReference type="EC" id="6.3.2.6"/>
    </reaction>
</comment>
<dbReference type="InterPro" id="IPR050089">
    <property type="entry name" value="SAICAR_synthetase"/>
</dbReference>
<dbReference type="FunFam" id="3.30.200.20:FF:000189">
    <property type="entry name" value="Phosphoribosylaminoimidazole-succinocarboxamide synthase"/>
    <property type="match status" value="1"/>
</dbReference>
<gene>
    <name evidence="11 13" type="primary">purC</name>
    <name evidence="13" type="ORF">HMPREF9180_1306</name>
</gene>
<evidence type="ECO:0000313" key="14">
    <source>
        <dbReference type="Proteomes" id="UP000010304"/>
    </source>
</evidence>
<dbReference type="NCBIfam" id="TIGR00081">
    <property type="entry name" value="purC"/>
    <property type="match status" value="1"/>
</dbReference>
<proteinExistence type="inferred from homology"/>
<dbReference type="HOGENOM" id="CLU_061495_2_0_9"/>
<evidence type="ECO:0000256" key="2">
    <source>
        <dbReference type="ARBA" id="ARBA00010190"/>
    </source>
</evidence>
<dbReference type="PANTHER" id="PTHR43599">
    <property type="entry name" value="MULTIFUNCTIONAL PROTEIN ADE2"/>
    <property type="match status" value="1"/>
</dbReference>
<reference evidence="13 14" key="1">
    <citation type="submission" date="2010-12" db="EMBL/GenBank/DDBJ databases">
        <authorList>
            <person name="Muzny D."/>
            <person name="Qin X."/>
            <person name="Deng J."/>
            <person name="Jiang H."/>
            <person name="Liu Y."/>
            <person name="Qu J."/>
            <person name="Song X.-Z."/>
            <person name="Zhang L."/>
            <person name="Thornton R."/>
            <person name="Coyle M."/>
            <person name="Francisco L."/>
            <person name="Jackson L."/>
            <person name="Javaid M."/>
            <person name="Korchina V."/>
            <person name="Kovar C."/>
            <person name="Mata R."/>
            <person name="Mathew T."/>
            <person name="Ngo R."/>
            <person name="Nguyen L."/>
            <person name="Nguyen N."/>
            <person name="Okwuonu G."/>
            <person name="Ongeri F."/>
            <person name="Pham C."/>
            <person name="Simmons D."/>
            <person name="Wilczek-Boney K."/>
            <person name="Hale W."/>
            <person name="Jakkamsetti A."/>
            <person name="Pham P."/>
            <person name="Ruth R."/>
            <person name="San Lucas F."/>
            <person name="Warren J."/>
            <person name="Zhang J."/>
            <person name="Zhao Z."/>
            <person name="Zhou C."/>
            <person name="Zhu D."/>
            <person name="Lee S."/>
            <person name="Bess C."/>
            <person name="Blankenburg K."/>
            <person name="Forbes L."/>
            <person name="Fu Q."/>
            <person name="Gubbala S."/>
            <person name="Hirani K."/>
            <person name="Jayaseelan J.C."/>
            <person name="Lara F."/>
            <person name="Munidasa M."/>
            <person name="Palculict T."/>
            <person name="Patil S."/>
            <person name="Pu L.-L."/>
            <person name="Saada N."/>
            <person name="Tang L."/>
            <person name="Weissenberger G."/>
            <person name="Zhu Y."/>
            <person name="Hemphill L."/>
            <person name="Shang Y."/>
            <person name="Youmans B."/>
            <person name="Ayvaz T."/>
            <person name="Ross M."/>
            <person name="Santibanez J."/>
            <person name="Aqrawi P."/>
            <person name="Gross S."/>
            <person name="Joshi V."/>
            <person name="Fowler G."/>
            <person name="Nazareth L."/>
            <person name="Reid J."/>
            <person name="Worley K."/>
            <person name="Petrosino J."/>
            <person name="Highlander S."/>
            <person name="Gibbs R."/>
        </authorList>
    </citation>
    <scope>NUCLEOTIDE SEQUENCE [LARGE SCALE GENOMIC DNA]</scope>
    <source>
        <strain evidence="13 14">ATCC 700780</strain>
    </source>
</reference>
<keyword evidence="14" id="KW-1185">Reference proteome</keyword>
<keyword evidence="5 11" id="KW-0436">Ligase</keyword>
<dbReference type="STRING" id="888746.HMPREF9180_1306"/>
<dbReference type="AlphaFoldDB" id="E8KCV1"/>
<evidence type="ECO:0000256" key="6">
    <source>
        <dbReference type="ARBA" id="ARBA00022741"/>
    </source>
</evidence>
<dbReference type="PROSITE" id="PS01058">
    <property type="entry name" value="SAICAR_SYNTHETASE_2"/>
    <property type="match status" value="1"/>
</dbReference>
<dbReference type="InterPro" id="IPR001636">
    <property type="entry name" value="SAICAR_synth"/>
</dbReference>
<evidence type="ECO:0000259" key="12">
    <source>
        <dbReference type="Pfam" id="PF01259"/>
    </source>
</evidence>
<dbReference type="EC" id="6.3.2.6" evidence="3 11"/>
<dbReference type="Gene3D" id="3.30.470.20">
    <property type="entry name" value="ATP-grasp fold, B domain"/>
    <property type="match status" value="1"/>
</dbReference>
<comment type="similarity">
    <text evidence="2 11">Belongs to the SAICAR synthetase family.</text>
</comment>
<dbReference type="SUPFAM" id="SSF56104">
    <property type="entry name" value="SAICAR synthase-like"/>
    <property type="match status" value="1"/>
</dbReference>
<dbReference type="InterPro" id="IPR028923">
    <property type="entry name" value="SAICAR_synt/ADE2_N"/>
</dbReference>
<name>E8KCV1_9STRE</name>
<dbReference type="Proteomes" id="UP000010304">
    <property type="component" value="Unassembled WGS sequence"/>
</dbReference>
<keyword evidence="6 11" id="KW-0547">Nucleotide-binding</keyword>
<organism evidence="13 14">
    <name type="scientific">Streptococcus peroris ATCC 700780</name>
    <dbReference type="NCBI Taxonomy" id="888746"/>
    <lineage>
        <taxon>Bacteria</taxon>
        <taxon>Bacillati</taxon>
        <taxon>Bacillota</taxon>
        <taxon>Bacilli</taxon>
        <taxon>Lactobacillales</taxon>
        <taxon>Streptococcaceae</taxon>
        <taxon>Streptococcus</taxon>
    </lineage>
</organism>
<feature type="domain" description="SAICAR synthetase/ADE2 N-terminal" evidence="12">
    <location>
        <begin position="23"/>
        <end position="247"/>
    </location>
</feature>
<dbReference type="Gene3D" id="3.30.200.20">
    <property type="entry name" value="Phosphorylase Kinase, domain 1"/>
    <property type="match status" value="1"/>
</dbReference>
<protein>
    <recommendedName>
        <fullName evidence="4 11">Phosphoribosylaminoimidazole-succinocarboxamide synthase</fullName>
        <ecNumber evidence="3 11">6.3.2.6</ecNumber>
    </recommendedName>
    <alternativeName>
        <fullName evidence="9 11">SAICAR synthetase</fullName>
    </alternativeName>
</protein>
<accession>E8KCV1</accession>
<keyword evidence="8 11" id="KW-0067">ATP-binding</keyword>
<dbReference type="Pfam" id="PF01259">
    <property type="entry name" value="SAICAR_synt"/>
    <property type="match status" value="1"/>
</dbReference>